<evidence type="ECO:0000256" key="3">
    <source>
        <dbReference type="ARBA" id="ARBA00007931"/>
    </source>
</evidence>
<evidence type="ECO:0000256" key="5">
    <source>
        <dbReference type="ARBA" id="ARBA00022692"/>
    </source>
</evidence>
<evidence type="ECO:0000256" key="11">
    <source>
        <dbReference type="RuleBase" id="RU362031"/>
    </source>
</evidence>
<accession>A0A3E1YEH7</accession>
<feature type="transmembrane region" description="Helical" evidence="11">
    <location>
        <begin position="366"/>
        <end position="399"/>
    </location>
</feature>
<keyword evidence="7 11" id="KW-0862">Zinc</keyword>
<proteinExistence type="inferred from homology"/>
<organism evidence="13 14">
    <name type="scientific">Chitinophaga silvatica</name>
    <dbReference type="NCBI Taxonomy" id="2282649"/>
    <lineage>
        <taxon>Bacteria</taxon>
        <taxon>Pseudomonadati</taxon>
        <taxon>Bacteroidota</taxon>
        <taxon>Chitinophagia</taxon>
        <taxon>Chitinophagales</taxon>
        <taxon>Chitinophagaceae</taxon>
        <taxon>Chitinophaga</taxon>
    </lineage>
</organism>
<dbReference type="GO" id="GO:0046872">
    <property type="term" value="F:metal ion binding"/>
    <property type="evidence" value="ECO:0007669"/>
    <property type="project" value="UniProtKB-KW"/>
</dbReference>
<evidence type="ECO:0000256" key="2">
    <source>
        <dbReference type="ARBA" id="ARBA00004141"/>
    </source>
</evidence>
<dbReference type="InterPro" id="IPR004387">
    <property type="entry name" value="Pept_M50_Zn"/>
</dbReference>
<evidence type="ECO:0000256" key="4">
    <source>
        <dbReference type="ARBA" id="ARBA00022670"/>
    </source>
</evidence>
<dbReference type="InterPro" id="IPR008915">
    <property type="entry name" value="Peptidase_M50"/>
</dbReference>
<gene>
    <name evidence="13" type="primary">rseP</name>
    <name evidence="13" type="ORF">DVR12_07135</name>
</gene>
<dbReference type="OrthoDB" id="9782003at2"/>
<evidence type="ECO:0000313" key="14">
    <source>
        <dbReference type="Proteomes" id="UP000260644"/>
    </source>
</evidence>
<dbReference type="InterPro" id="IPR036034">
    <property type="entry name" value="PDZ_sf"/>
</dbReference>
<feature type="transmembrane region" description="Helical" evidence="11">
    <location>
        <begin position="6"/>
        <end position="26"/>
    </location>
</feature>
<dbReference type="GO" id="GO:0004222">
    <property type="term" value="F:metalloendopeptidase activity"/>
    <property type="evidence" value="ECO:0007669"/>
    <property type="project" value="InterPro"/>
</dbReference>
<feature type="transmembrane region" description="Helical" evidence="11">
    <location>
        <begin position="411"/>
        <end position="433"/>
    </location>
</feature>
<keyword evidence="6 11" id="KW-0378">Hydrolase</keyword>
<dbReference type="RefSeq" id="WP_116974949.1">
    <property type="nucleotide sequence ID" value="NZ_QPMM01000002.1"/>
</dbReference>
<dbReference type="EMBL" id="QPMM01000002">
    <property type="protein sequence ID" value="RFS24955.1"/>
    <property type="molecule type" value="Genomic_DNA"/>
</dbReference>
<keyword evidence="8 11" id="KW-1133">Transmembrane helix</keyword>
<dbReference type="EC" id="3.4.24.-" evidence="11"/>
<keyword evidence="14" id="KW-1185">Reference proteome</keyword>
<keyword evidence="10 11" id="KW-0472">Membrane</keyword>
<evidence type="ECO:0000256" key="1">
    <source>
        <dbReference type="ARBA" id="ARBA00001947"/>
    </source>
</evidence>
<dbReference type="Proteomes" id="UP000260644">
    <property type="component" value="Unassembled WGS sequence"/>
</dbReference>
<dbReference type="GO" id="GO:0016020">
    <property type="term" value="C:membrane"/>
    <property type="evidence" value="ECO:0007669"/>
    <property type="project" value="UniProtKB-SubCell"/>
</dbReference>
<feature type="domain" description="Peptidase M50" evidence="12">
    <location>
        <begin position="13"/>
        <end position="426"/>
    </location>
</feature>
<dbReference type="PANTHER" id="PTHR42837">
    <property type="entry name" value="REGULATOR OF SIGMA-E PROTEASE RSEP"/>
    <property type="match status" value="1"/>
</dbReference>
<dbReference type="GO" id="GO:0006508">
    <property type="term" value="P:proteolysis"/>
    <property type="evidence" value="ECO:0007669"/>
    <property type="project" value="UniProtKB-KW"/>
</dbReference>
<keyword evidence="11" id="KW-0479">Metal-binding</keyword>
<evidence type="ECO:0000256" key="7">
    <source>
        <dbReference type="ARBA" id="ARBA00022833"/>
    </source>
</evidence>
<protein>
    <recommendedName>
        <fullName evidence="11">Zinc metalloprotease</fullName>
        <ecNumber evidence="11">3.4.24.-</ecNumber>
    </recommendedName>
</protein>
<dbReference type="SUPFAM" id="SSF50156">
    <property type="entry name" value="PDZ domain-like"/>
    <property type="match status" value="2"/>
</dbReference>
<comment type="subcellular location">
    <subcellularLocation>
        <location evidence="2">Membrane</location>
        <topology evidence="2">Multi-pass membrane protein</topology>
    </subcellularLocation>
</comment>
<feature type="transmembrane region" description="Helical" evidence="11">
    <location>
        <begin position="106"/>
        <end position="131"/>
    </location>
</feature>
<evidence type="ECO:0000259" key="12">
    <source>
        <dbReference type="Pfam" id="PF02163"/>
    </source>
</evidence>
<keyword evidence="9 11" id="KW-0482">Metalloprotease</keyword>
<dbReference type="Pfam" id="PF02163">
    <property type="entry name" value="Peptidase_M50"/>
    <property type="match status" value="1"/>
</dbReference>
<comment type="caution">
    <text evidence="13">The sequence shown here is derived from an EMBL/GenBank/DDBJ whole genome shotgun (WGS) entry which is preliminary data.</text>
</comment>
<dbReference type="AlphaFoldDB" id="A0A3E1YEH7"/>
<name>A0A3E1YEH7_9BACT</name>
<comment type="similarity">
    <text evidence="3 11">Belongs to the peptidase M50B family.</text>
</comment>
<evidence type="ECO:0000256" key="6">
    <source>
        <dbReference type="ARBA" id="ARBA00022801"/>
    </source>
</evidence>
<dbReference type="PANTHER" id="PTHR42837:SF2">
    <property type="entry name" value="MEMBRANE METALLOPROTEASE ARASP2, CHLOROPLASTIC-RELATED"/>
    <property type="match status" value="1"/>
</dbReference>
<dbReference type="CDD" id="cd06163">
    <property type="entry name" value="S2P-M50_PDZ_RseP-like"/>
    <property type="match status" value="1"/>
</dbReference>
<evidence type="ECO:0000256" key="9">
    <source>
        <dbReference type="ARBA" id="ARBA00023049"/>
    </source>
</evidence>
<reference evidence="13 14" key="1">
    <citation type="submission" date="2018-07" db="EMBL/GenBank/DDBJ databases">
        <title>Chitinophaga K2CV101002-2 sp. nov., isolated from a monsoon evergreen broad-leaved forest soil.</title>
        <authorList>
            <person name="Lv Y."/>
        </authorList>
    </citation>
    <scope>NUCLEOTIDE SEQUENCE [LARGE SCALE GENOMIC DNA]</scope>
    <source>
        <strain evidence="13 14">GDMCC 1.1288</strain>
    </source>
</reference>
<evidence type="ECO:0000313" key="13">
    <source>
        <dbReference type="EMBL" id="RFS24955.1"/>
    </source>
</evidence>
<dbReference type="NCBIfam" id="TIGR00054">
    <property type="entry name" value="RIP metalloprotease RseP"/>
    <property type="match status" value="1"/>
</dbReference>
<comment type="cofactor">
    <cofactor evidence="1 11">
        <name>Zn(2+)</name>
        <dbReference type="ChEBI" id="CHEBI:29105"/>
    </cofactor>
</comment>
<keyword evidence="4 13" id="KW-0645">Protease</keyword>
<evidence type="ECO:0000256" key="10">
    <source>
        <dbReference type="ARBA" id="ARBA00023136"/>
    </source>
</evidence>
<dbReference type="Gene3D" id="2.30.42.10">
    <property type="match status" value="2"/>
</dbReference>
<evidence type="ECO:0000256" key="8">
    <source>
        <dbReference type="ARBA" id="ARBA00022989"/>
    </source>
</evidence>
<keyword evidence="5 11" id="KW-0812">Transmembrane</keyword>
<sequence length="443" mass="49436">MSTEEILIKAAQLILSLSILVVLHELGHFIPAKLFKTRVEKFYLFFDPWFSILKFKKGETEYGIGWVPLGGYVKISGMIDESMDTEQMAKPPQPYEFRSKPTWQRLIIMIGGVVVNILVAFFIYAMLLWHYGETRLPNASVVYGVEADSLGRSIGIQDGDKIVSLDNRPVKYFDGITAEVILKEVKSIQVDRAGQVINLPIPEGFVNKLIKRKSSFVEARRPFVIDTLLPDGAAIKTNLQKGDTMFAVNGVPTPFMSGFTTELRKHKSESVDLGVLRGKDTLHVNATLSDKGTVGIGGKEVLELSTIHYTFLESLPAGFHKGIDKLKDYVSQLRLIFVSKEIKATESVGGFASIANLFPAKWDWVAFWNLTAFLSIVLAFMNILPIPGLDGGHVLFLVYEIVTGRKPSEKFLEYAQVAGMLLVLALLLFANGLDVWRWLKGLF</sequence>